<proteinExistence type="predicted"/>
<reference evidence="1" key="1">
    <citation type="submission" date="2014-09" db="EMBL/GenBank/DDBJ databases">
        <authorList>
            <person name="Magalhaes I.L.F."/>
            <person name="Oliveira U."/>
            <person name="Santos F.R."/>
            <person name="Vidigal T.H.D.A."/>
            <person name="Brescovit A.D."/>
            <person name="Santos A.J."/>
        </authorList>
    </citation>
    <scope>NUCLEOTIDE SEQUENCE</scope>
    <source>
        <tissue evidence="1">Shoot tissue taken approximately 20 cm above the soil surface</tissue>
    </source>
</reference>
<sequence>MICSQLVPLACRFNHSDLFSQTLKYPCELYRSRDLYRNETTGWFT</sequence>
<organism evidence="1">
    <name type="scientific">Arundo donax</name>
    <name type="common">Giant reed</name>
    <name type="synonym">Donax arundinaceus</name>
    <dbReference type="NCBI Taxonomy" id="35708"/>
    <lineage>
        <taxon>Eukaryota</taxon>
        <taxon>Viridiplantae</taxon>
        <taxon>Streptophyta</taxon>
        <taxon>Embryophyta</taxon>
        <taxon>Tracheophyta</taxon>
        <taxon>Spermatophyta</taxon>
        <taxon>Magnoliopsida</taxon>
        <taxon>Liliopsida</taxon>
        <taxon>Poales</taxon>
        <taxon>Poaceae</taxon>
        <taxon>PACMAD clade</taxon>
        <taxon>Arundinoideae</taxon>
        <taxon>Arundineae</taxon>
        <taxon>Arundo</taxon>
    </lineage>
</organism>
<accession>A0A0A9FLM5</accession>
<protein>
    <submittedName>
        <fullName evidence="1">Uncharacterized protein</fullName>
    </submittedName>
</protein>
<dbReference type="AlphaFoldDB" id="A0A0A9FLM5"/>
<evidence type="ECO:0000313" key="1">
    <source>
        <dbReference type="EMBL" id="JAE13920.1"/>
    </source>
</evidence>
<dbReference type="EMBL" id="GBRH01183976">
    <property type="protein sequence ID" value="JAE13920.1"/>
    <property type="molecule type" value="Transcribed_RNA"/>
</dbReference>
<reference evidence="1" key="2">
    <citation type="journal article" date="2015" name="Data Brief">
        <title>Shoot transcriptome of the giant reed, Arundo donax.</title>
        <authorList>
            <person name="Barrero R.A."/>
            <person name="Guerrero F.D."/>
            <person name="Moolhuijzen P."/>
            <person name="Goolsby J.A."/>
            <person name="Tidwell J."/>
            <person name="Bellgard S.E."/>
            <person name="Bellgard M.I."/>
        </authorList>
    </citation>
    <scope>NUCLEOTIDE SEQUENCE</scope>
    <source>
        <tissue evidence="1">Shoot tissue taken approximately 20 cm above the soil surface</tissue>
    </source>
</reference>
<name>A0A0A9FLM5_ARUDO</name>